<organism evidence="1 2">
    <name type="scientific">Adineta ricciae</name>
    <name type="common">Rotifer</name>
    <dbReference type="NCBI Taxonomy" id="249248"/>
    <lineage>
        <taxon>Eukaryota</taxon>
        <taxon>Metazoa</taxon>
        <taxon>Spiralia</taxon>
        <taxon>Gnathifera</taxon>
        <taxon>Rotifera</taxon>
        <taxon>Eurotatoria</taxon>
        <taxon>Bdelloidea</taxon>
        <taxon>Adinetida</taxon>
        <taxon>Adinetidae</taxon>
        <taxon>Adineta</taxon>
    </lineage>
</organism>
<dbReference type="PANTHER" id="PTHR32046:SF11">
    <property type="entry name" value="IMMUNE-ASSOCIATED NUCLEOTIDE-BINDING PROTEIN 10-LIKE"/>
    <property type="match status" value="1"/>
</dbReference>
<dbReference type="AlphaFoldDB" id="A0A815RQM4"/>
<evidence type="ECO:0000313" key="2">
    <source>
        <dbReference type="Proteomes" id="UP000663852"/>
    </source>
</evidence>
<sequence>MENVDSSTLIDKFNNNDDYVCIFCSSDFLKKQNTDEWNDNLSRFIEQRQLRPDLHLIYAYFSYSTHELSNTMIIASKESVSTPKSTRKDYSTMNILLYDAWGIGKSTFINALANYFQFETIDLAVLGEPFVFIPVSFLMTISDQFEEKLIELGHEDSNEKRNDEVDENLQRIFYYLLQNFSHLNALCILLKPNMNKLDPSLRSSLLHMLQFFGSDFYPNVFFCFTISDAGPVLRKFLHPMLETVRNLILNAEQSAKSVVRLKSMLLSPSMHICYILDQPCQNFEGIQIMSDEQLHPTIRGECKNEHLTTKCRFDYCHGILP</sequence>
<dbReference type="SUPFAM" id="SSF52540">
    <property type="entry name" value="P-loop containing nucleoside triphosphate hydrolases"/>
    <property type="match status" value="1"/>
</dbReference>
<gene>
    <name evidence="1" type="ORF">EDS130_LOCUS41391</name>
</gene>
<accession>A0A815RQM4</accession>
<name>A0A815RQM4_ADIRI</name>
<comment type="caution">
    <text evidence="1">The sequence shown here is derived from an EMBL/GenBank/DDBJ whole genome shotgun (WGS) entry which is preliminary data.</text>
</comment>
<dbReference type="EMBL" id="CAJNOJ010000542">
    <property type="protein sequence ID" value="CAF1480199.1"/>
    <property type="molecule type" value="Genomic_DNA"/>
</dbReference>
<dbReference type="InterPro" id="IPR027417">
    <property type="entry name" value="P-loop_NTPase"/>
</dbReference>
<reference evidence="1" key="1">
    <citation type="submission" date="2021-02" db="EMBL/GenBank/DDBJ databases">
        <authorList>
            <person name="Nowell W R."/>
        </authorList>
    </citation>
    <scope>NUCLEOTIDE SEQUENCE</scope>
</reference>
<dbReference type="Gene3D" id="3.40.50.300">
    <property type="entry name" value="P-loop containing nucleotide triphosphate hydrolases"/>
    <property type="match status" value="1"/>
</dbReference>
<dbReference type="PANTHER" id="PTHR32046">
    <property type="entry name" value="G DOMAIN-CONTAINING PROTEIN"/>
    <property type="match status" value="1"/>
</dbReference>
<dbReference type="Proteomes" id="UP000663852">
    <property type="component" value="Unassembled WGS sequence"/>
</dbReference>
<dbReference type="OrthoDB" id="6103492at2759"/>
<evidence type="ECO:0000313" key="1">
    <source>
        <dbReference type="EMBL" id="CAF1480199.1"/>
    </source>
</evidence>
<proteinExistence type="predicted"/>
<protein>
    <submittedName>
        <fullName evidence="1">Uncharacterized protein</fullName>
    </submittedName>
</protein>